<dbReference type="Gene3D" id="2.20.28.60">
    <property type="match status" value="1"/>
</dbReference>
<keyword evidence="4 7" id="KW-0808">Transferase</keyword>
<dbReference type="PANTHER" id="PTHR42871:SF1">
    <property type="entry name" value="CITRATE SYNTHASE"/>
    <property type="match status" value="1"/>
</dbReference>
<name>A0ABV5U2W6_9PSEU</name>
<evidence type="ECO:0000313" key="10">
    <source>
        <dbReference type="EMBL" id="MFB9685739.1"/>
    </source>
</evidence>
<dbReference type="InterPro" id="IPR002020">
    <property type="entry name" value="Citrate_synthase"/>
</dbReference>
<comment type="catalytic activity">
    <reaction evidence="5 8">
        <text>oxaloacetate + acetyl-CoA + H2O = citrate + CoA + H(+)</text>
        <dbReference type="Rhea" id="RHEA:16845"/>
        <dbReference type="ChEBI" id="CHEBI:15377"/>
        <dbReference type="ChEBI" id="CHEBI:15378"/>
        <dbReference type="ChEBI" id="CHEBI:16452"/>
        <dbReference type="ChEBI" id="CHEBI:16947"/>
        <dbReference type="ChEBI" id="CHEBI:57287"/>
        <dbReference type="ChEBI" id="CHEBI:57288"/>
        <dbReference type="EC" id="2.3.3.16"/>
    </reaction>
</comment>
<evidence type="ECO:0000256" key="2">
    <source>
        <dbReference type="ARBA" id="ARBA00010566"/>
    </source>
</evidence>
<gene>
    <name evidence="10" type="ORF">ACFFTO_16210</name>
</gene>
<dbReference type="Proteomes" id="UP001589535">
    <property type="component" value="Unassembled WGS sequence"/>
</dbReference>
<dbReference type="NCBIfam" id="TIGR01798">
    <property type="entry name" value="cit_synth_I"/>
    <property type="match status" value="1"/>
</dbReference>
<dbReference type="InterPro" id="IPR016142">
    <property type="entry name" value="Citrate_synth-like_lrg_a-sub"/>
</dbReference>
<dbReference type="GO" id="GO:0036440">
    <property type="term" value="F:citrate synthase activity"/>
    <property type="evidence" value="ECO:0007669"/>
    <property type="project" value="UniProtKB-EC"/>
</dbReference>
<dbReference type="RefSeq" id="WP_378193753.1">
    <property type="nucleotide sequence ID" value="NZ_JBHMBK010000011.1"/>
</dbReference>
<dbReference type="PRINTS" id="PR00143">
    <property type="entry name" value="CITRTSNTHASE"/>
</dbReference>
<comment type="caution">
    <text evidence="10">The sequence shown here is derived from an EMBL/GenBank/DDBJ whole genome shotgun (WGS) entry which is preliminary data.</text>
</comment>
<proteinExistence type="inferred from homology"/>
<evidence type="ECO:0000313" key="11">
    <source>
        <dbReference type="Proteomes" id="UP001589535"/>
    </source>
</evidence>
<evidence type="ECO:0000256" key="4">
    <source>
        <dbReference type="ARBA" id="ARBA00022679"/>
    </source>
</evidence>
<dbReference type="Gene3D" id="1.10.230.10">
    <property type="entry name" value="Cytochrome P450-Terp, domain 2"/>
    <property type="match status" value="1"/>
</dbReference>
<dbReference type="PIRSF" id="PIRSF001369">
    <property type="entry name" value="Citrate_synth"/>
    <property type="match status" value="1"/>
</dbReference>
<dbReference type="InterPro" id="IPR010953">
    <property type="entry name" value="Citrate_synthase_typ-I"/>
</dbReference>
<evidence type="ECO:0000256" key="8">
    <source>
        <dbReference type="RuleBase" id="RU003370"/>
    </source>
</evidence>
<reference evidence="10 11" key="1">
    <citation type="submission" date="2024-09" db="EMBL/GenBank/DDBJ databases">
        <authorList>
            <person name="Sun Q."/>
            <person name="Mori K."/>
        </authorList>
    </citation>
    <scope>NUCLEOTIDE SEQUENCE [LARGE SCALE GENOMIC DNA]</scope>
    <source>
        <strain evidence="10 11">JCM 13852</strain>
    </source>
</reference>
<keyword evidence="11" id="KW-1185">Reference proteome</keyword>
<dbReference type="InterPro" id="IPR036969">
    <property type="entry name" value="Citrate_synthase_sf"/>
</dbReference>
<dbReference type="NCBIfam" id="NF004126">
    <property type="entry name" value="PRK05614.1"/>
    <property type="match status" value="1"/>
</dbReference>
<evidence type="ECO:0000256" key="5">
    <source>
        <dbReference type="ARBA" id="ARBA00049288"/>
    </source>
</evidence>
<accession>A0ABV5U2W6</accession>
<dbReference type="InterPro" id="IPR024176">
    <property type="entry name" value="Citrate_synthase_bac-typ"/>
</dbReference>
<dbReference type="PROSITE" id="PS00480">
    <property type="entry name" value="CITRATE_SYNTHASE"/>
    <property type="match status" value="1"/>
</dbReference>
<comment type="pathway">
    <text evidence="1 8">Carbohydrate metabolism; tricarboxylic acid cycle; isocitrate from oxaloacetate: step 1/2.</text>
</comment>
<dbReference type="EMBL" id="JBHMBK010000011">
    <property type="protein sequence ID" value="MFB9685739.1"/>
    <property type="molecule type" value="Genomic_DNA"/>
</dbReference>
<comment type="similarity">
    <text evidence="2 7 9">Belongs to the citrate synthase family.</text>
</comment>
<organism evidence="10 11">
    <name type="scientific">Amycolatopsis plumensis</name>
    <dbReference type="NCBI Taxonomy" id="236508"/>
    <lineage>
        <taxon>Bacteria</taxon>
        <taxon>Bacillati</taxon>
        <taxon>Actinomycetota</taxon>
        <taxon>Actinomycetes</taxon>
        <taxon>Pseudonocardiales</taxon>
        <taxon>Pseudonocardiaceae</taxon>
        <taxon>Amycolatopsis</taxon>
    </lineage>
</organism>
<evidence type="ECO:0000256" key="1">
    <source>
        <dbReference type="ARBA" id="ARBA00004751"/>
    </source>
</evidence>
<dbReference type="SUPFAM" id="SSF48256">
    <property type="entry name" value="Citrate synthase"/>
    <property type="match status" value="1"/>
</dbReference>
<evidence type="ECO:0000256" key="6">
    <source>
        <dbReference type="NCBIfam" id="TIGR01798"/>
    </source>
</evidence>
<dbReference type="CDD" id="cd06114">
    <property type="entry name" value="EcCS_like"/>
    <property type="match status" value="1"/>
</dbReference>
<dbReference type="InterPro" id="IPR019810">
    <property type="entry name" value="Citrate_synthase_AS"/>
</dbReference>
<sequence>MSDATTAGQSGGETAKLTLPSGEHEFKIVHPVEGAPGIELGKLLAQTGYITYDPGFVNTGAASSAIAYIDGDAGILRYRGYPIEQLAEKSTFVEVSYLLIYGELPTETQLADFTEKIQRHTLLHEDLKAFFSGFPRDAHPMPVLSSAVSALSTFYQDSLDPFDEPNVELSTIRLLAKVPTLAAYAYKKSVGQPLLYPDNSLGLVENFLRMTFGFPAEPYDVDPDVVKALDLLFILHADHEQNCSTSTVRLVGSSEANLFASISAGINALFGPLHGGANAAVLDMLEGIKNDGGDVAKFVERVKNKEKGVKLMGFGHRVYKNYDPRAKIIKNTADEILGKLKGGDQLLDIAKKLEETALSDEYFIERKLYPNVDFYTGLIYRALGFPTKFFTVLFALGRLPGWIAHWREMINDPATKIGRPRQIYTGHATRDYVPMSER</sequence>
<evidence type="ECO:0000256" key="7">
    <source>
        <dbReference type="PIRNR" id="PIRNR001369"/>
    </source>
</evidence>
<evidence type="ECO:0000256" key="3">
    <source>
        <dbReference type="ARBA" id="ARBA00022532"/>
    </source>
</evidence>
<dbReference type="InterPro" id="IPR016143">
    <property type="entry name" value="Citrate_synth-like_sm_a-sub"/>
</dbReference>
<evidence type="ECO:0000256" key="9">
    <source>
        <dbReference type="RuleBase" id="RU003406"/>
    </source>
</evidence>
<protein>
    <recommendedName>
        <fullName evidence="6 7">Citrate synthase</fullName>
    </recommendedName>
</protein>
<dbReference type="PANTHER" id="PTHR42871">
    <property type="entry name" value="CITRATE SYNTHASE"/>
    <property type="match status" value="1"/>
</dbReference>
<dbReference type="Gene3D" id="1.10.580.10">
    <property type="entry name" value="Citrate Synthase, domain 1"/>
    <property type="match status" value="1"/>
</dbReference>
<keyword evidence="10" id="KW-0012">Acyltransferase</keyword>
<dbReference type="Pfam" id="PF00285">
    <property type="entry name" value="Citrate_synt"/>
    <property type="match status" value="1"/>
</dbReference>
<keyword evidence="3 8" id="KW-0816">Tricarboxylic acid cycle</keyword>